<dbReference type="EMBL" id="BBNQ01000034">
    <property type="protein sequence ID" value="GAL65090.1"/>
    <property type="molecule type" value="Genomic_DNA"/>
</dbReference>
<dbReference type="Proteomes" id="UP000029644">
    <property type="component" value="Unassembled WGS sequence"/>
</dbReference>
<sequence>MKAIITGSTGMLGKGVLLECIDDPTVEQVLLINRKHLDISHPKVKEVIHKDFRDFSAIKEQLKDYDTCFHCMGVSSAGMSEEKFTEITYTMSKALATVLYSLNPNMIFNYVSGAGTDSAEKSNTMWARVKGKTENMILDMGFKDAYMFRPGAILPERGTKSNTKLYNTLYVITRPLFPLMKRMKSVTTTSRIGRAMINLYNHPQSLKHLEGADINKIANVE</sequence>
<dbReference type="SUPFAM" id="SSF51735">
    <property type="entry name" value="NAD(P)-binding Rossmann-fold domains"/>
    <property type="match status" value="1"/>
</dbReference>
<dbReference type="AlphaFoldDB" id="A0A090VK20"/>
<feature type="domain" description="NAD-dependent epimerase/dehydratase" evidence="2">
    <location>
        <begin position="4"/>
        <end position="107"/>
    </location>
</feature>
<organism evidence="3 4">
    <name type="scientific">Algibacter lectus</name>
    <dbReference type="NCBI Taxonomy" id="221126"/>
    <lineage>
        <taxon>Bacteria</taxon>
        <taxon>Pseudomonadati</taxon>
        <taxon>Bacteroidota</taxon>
        <taxon>Flavobacteriia</taxon>
        <taxon>Flavobacteriales</taxon>
        <taxon>Flavobacteriaceae</taxon>
        <taxon>Algibacter</taxon>
    </lineage>
</organism>
<comment type="caution">
    <text evidence="3">The sequence shown here is derived from an EMBL/GenBank/DDBJ whole genome shotgun (WGS) entry which is preliminary data.</text>
</comment>
<evidence type="ECO:0000313" key="3">
    <source>
        <dbReference type="EMBL" id="GAL65090.1"/>
    </source>
</evidence>
<dbReference type="InterPro" id="IPR036291">
    <property type="entry name" value="NAD(P)-bd_dom_sf"/>
</dbReference>
<name>A0A090VK20_9FLAO</name>
<dbReference type="PANTHER" id="PTHR14097:SF8">
    <property type="entry name" value="NAD(P)-BINDING DOMAIN-CONTAINING PROTEIN"/>
    <property type="match status" value="1"/>
</dbReference>
<dbReference type="OrthoDB" id="9798632at2"/>
<proteinExistence type="predicted"/>
<dbReference type="Gene3D" id="3.40.50.720">
    <property type="entry name" value="NAD(P)-binding Rossmann-like Domain"/>
    <property type="match status" value="1"/>
</dbReference>
<reference evidence="3 4" key="1">
    <citation type="journal article" date="2014" name="Genome Announc.">
        <title>Draft Genome Sequences of Marine Flavobacterium Algibacter lectus Strains SS8 and NR4.</title>
        <authorList>
            <person name="Takatani N."/>
            <person name="Nakanishi M."/>
            <person name="Meirelles P."/>
            <person name="Mino S."/>
            <person name="Suda W."/>
            <person name="Oshima K."/>
            <person name="Hattori M."/>
            <person name="Ohkuma M."/>
            <person name="Hosokawa M."/>
            <person name="Miyashita K."/>
            <person name="Thompson F.L."/>
            <person name="Niwa A."/>
            <person name="Sawabe T."/>
            <person name="Sawabe T."/>
        </authorList>
    </citation>
    <scope>NUCLEOTIDE SEQUENCE [LARGE SCALE GENOMIC DNA]</scope>
    <source>
        <strain evidence="3 4">JCM 19300</strain>
    </source>
</reference>
<dbReference type="RefSeq" id="WP_042506987.1">
    <property type="nucleotide sequence ID" value="NZ_BBNQ01000034.1"/>
</dbReference>
<dbReference type="GO" id="GO:0016020">
    <property type="term" value="C:membrane"/>
    <property type="evidence" value="ECO:0007669"/>
    <property type="project" value="UniProtKB-SubCell"/>
</dbReference>
<protein>
    <recommendedName>
        <fullName evidence="2">NAD-dependent epimerase/dehydratase domain-containing protein</fullName>
    </recommendedName>
</protein>
<gene>
    <name evidence="3" type="ORF">JCM19300_2821</name>
</gene>
<comment type="subcellular location">
    <subcellularLocation>
        <location evidence="1">Membrane</location>
    </subcellularLocation>
</comment>
<accession>A0A090VK20</accession>
<dbReference type="Pfam" id="PF01370">
    <property type="entry name" value="Epimerase"/>
    <property type="match status" value="1"/>
</dbReference>
<evidence type="ECO:0000256" key="1">
    <source>
        <dbReference type="ARBA" id="ARBA00004370"/>
    </source>
</evidence>
<dbReference type="PANTHER" id="PTHR14097">
    <property type="entry name" value="OXIDOREDUCTASE HTATIP2"/>
    <property type="match status" value="1"/>
</dbReference>
<evidence type="ECO:0000259" key="2">
    <source>
        <dbReference type="Pfam" id="PF01370"/>
    </source>
</evidence>
<dbReference type="InterPro" id="IPR001509">
    <property type="entry name" value="Epimerase_deHydtase"/>
</dbReference>
<evidence type="ECO:0000313" key="4">
    <source>
        <dbReference type="Proteomes" id="UP000029644"/>
    </source>
</evidence>